<dbReference type="InterPro" id="IPR031913">
    <property type="entry name" value="Spidroin_N"/>
</dbReference>
<organism evidence="3 4">
    <name type="scientific">Trichonephila inaurata madagascariensis</name>
    <dbReference type="NCBI Taxonomy" id="2747483"/>
    <lineage>
        <taxon>Eukaryota</taxon>
        <taxon>Metazoa</taxon>
        <taxon>Ecdysozoa</taxon>
        <taxon>Arthropoda</taxon>
        <taxon>Chelicerata</taxon>
        <taxon>Arachnida</taxon>
        <taxon>Araneae</taxon>
        <taxon>Araneomorphae</taxon>
        <taxon>Entelegynae</taxon>
        <taxon>Araneoidea</taxon>
        <taxon>Nephilidae</taxon>
        <taxon>Trichonephila</taxon>
        <taxon>Trichonephila inaurata</taxon>
    </lineage>
</organism>
<dbReference type="OrthoDB" id="6437801at2759"/>
<dbReference type="Gene3D" id="1.10.274.70">
    <property type="match status" value="1"/>
</dbReference>
<gene>
    <name evidence="3" type="primary">MaSp1A3</name>
    <name evidence="3" type="ORF">TNIN_600101</name>
</gene>
<evidence type="ECO:0000313" key="4">
    <source>
        <dbReference type="Proteomes" id="UP000886998"/>
    </source>
</evidence>
<dbReference type="Proteomes" id="UP000886998">
    <property type="component" value="Unassembled WGS sequence"/>
</dbReference>
<keyword evidence="4" id="KW-1185">Reference proteome</keyword>
<dbReference type="AlphaFoldDB" id="A0A8X6JFH2"/>
<keyword evidence="1" id="KW-0732">Signal</keyword>
<reference evidence="3" key="1">
    <citation type="submission" date="2020-08" db="EMBL/GenBank/DDBJ databases">
        <title>Multicomponent nature underlies the extraordinary mechanical properties of spider dragline silk.</title>
        <authorList>
            <person name="Kono N."/>
            <person name="Nakamura H."/>
            <person name="Mori M."/>
            <person name="Yoshida Y."/>
            <person name="Ohtoshi R."/>
            <person name="Malay A.D."/>
            <person name="Moran D.A.P."/>
            <person name="Tomita M."/>
            <person name="Numata K."/>
            <person name="Arakawa K."/>
        </authorList>
    </citation>
    <scope>NUCLEOTIDE SEQUENCE</scope>
</reference>
<evidence type="ECO:0000259" key="2">
    <source>
        <dbReference type="Pfam" id="PF16763"/>
    </source>
</evidence>
<sequence>MIWTARLLALSFLAVLCAPGLFSQSANASLSSPELLNSFIGSFKDHAGRTGTFPPSTIDDKTTIGDAIKYSVEKMVSIGKSSVSNLQALSMAFASSMVEIAVADGGHNTEEIAAAISESLSLAFLQTTGAVNPQFVNEISNLMNLSKLLEKCKA</sequence>
<feature type="signal peptide" evidence="1">
    <location>
        <begin position="1"/>
        <end position="28"/>
    </location>
</feature>
<evidence type="ECO:0000313" key="3">
    <source>
        <dbReference type="EMBL" id="GFS66276.1"/>
    </source>
</evidence>
<dbReference type="InterPro" id="IPR038243">
    <property type="entry name" value="Spidroin_N_sf"/>
</dbReference>
<feature type="domain" description="Spidroin N-terminal" evidence="2">
    <location>
        <begin position="31"/>
        <end position="145"/>
    </location>
</feature>
<name>A0A8X6JFH2_9ARAC</name>
<protein>
    <submittedName>
        <fullName evidence="3">Major ampullate spidroin 1A variant 3</fullName>
    </submittedName>
</protein>
<dbReference type="Pfam" id="PF16763">
    <property type="entry name" value="Spidroin_N"/>
    <property type="match status" value="1"/>
</dbReference>
<feature type="chain" id="PRO_5036466465" evidence="1">
    <location>
        <begin position="29"/>
        <end position="154"/>
    </location>
</feature>
<accession>A0A8X6JFH2</accession>
<dbReference type="EMBL" id="BMAV01028238">
    <property type="protein sequence ID" value="GFS66276.1"/>
    <property type="molecule type" value="Genomic_DNA"/>
</dbReference>
<evidence type="ECO:0000256" key="1">
    <source>
        <dbReference type="SAM" id="SignalP"/>
    </source>
</evidence>
<proteinExistence type="predicted"/>
<comment type="caution">
    <text evidence="3">The sequence shown here is derived from an EMBL/GenBank/DDBJ whole genome shotgun (WGS) entry which is preliminary data.</text>
</comment>